<proteinExistence type="predicted"/>
<organism evidence="1 2">
    <name type="scientific">Leptospira idonii</name>
    <dbReference type="NCBI Taxonomy" id="1193500"/>
    <lineage>
        <taxon>Bacteria</taxon>
        <taxon>Pseudomonadati</taxon>
        <taxon>Spirochaetota</taxon>
        <taxon>Spirochaetia</taxon>
        <taxon>Leptospirales</taxon>
        <taxon>Leptospiraceae</taxon>
        <taxon>Leptospira</taxon>
    </lineage>
</organism>
<evidence type="ECO:0000313" key="2">
    <source>
        <dbReference type="Proteomes" id="UP000298058"/>
    </source>
</evidence>
<name>A0A4R9M1D8_9LEPT</name>
<reference evidence="1" key="1">
    <citation type="journal article" date="2019" name="PLoS Negl. Trop. Dis.">
        <title>Revisiting the worldwide diversity of Leptospira species in the environment.</title>
        <authorList>
            <person name="Vincent A.T."/>
            <person name="Schiettekatte O."/>
            <person name="Bourhy P."/>
            <person name="Veyrier F.J."/>
            <person name="Picardeau M."/>
        </authorList>
    </citation>
    <scope>NUCLEOTIDE SEQUENCE [LARGE SCALE GENOMIC DNA]</scope>
    <source>
        <strain evidence="1">201300427</strain>
    </source>
</reference>
<sequence length="207" mass="23678">MKDKNPSALFIQNCIQLISGEDREHYVHRYYEFINGGDRMYGSNAPISEEEWKGLAVTKQAELAEKMLNVPSLSIRYPGTFSGPLTKDMQMFIGLDQLESLSGDFMMVESYTKLLELPKLDQIRFDIFGHSAGHTNNHWSVLDALLFLHTEGFQGKLDGLLKYKEELDLAKPFSLQYVLETESGMDTSTESLKKIITKEFLYKNFAK</sequence>
<dbReference type="RefSeq" id="WP_135759007.1">
    <property type="nucleotide sequence ID" value="NZ_RQHW01000010.1"/>
</dbReference>
<evidence type="ECO:0000313" key="1">
    <source>
        <dbReference type="EMBL" id="TGN20520.1"/>
    </source>
</evidence>
<keyword evidence="2" id="KW-1185">Reference proteome</keyword>
<protein>
    <submittedName>
        <fullName evidence="1">Uncharacterized protein</fullName>
    </submittedName>
</protein>
<dbReference type="EMBL" id="RQHW01000010">
    <property type="protein sequence ID" value="TGN20520.1"/>
    <property type="molecule type" value="Genomic_DNA"/>
</dbReference>
<gene>
    <name evidence="1" type="ORF">EHS15_02695</name>
</gene>
<dbReference type="AlphaFoldDB" id="A0A4R9M1D8"/>
<accession>A0A4R9M1D8</accession>
<dbReference type="Proteomes" id="UP000298058">
    <property type="component" value="Unassembled WGS sequence"/>
</dbReference>
<comment type="caution">
    <text evidence="1">The sequence shown here is derived from an EMBL/GenBank/DDBJ whole genome shotgun (WGS) entry which is preliminary data.</text>
</comment>